<keyword evidence="2 4" id="KW-0697">Rotamase</keyword>
<reference evidence="6 7" key="1">
    <citation type="journal article" date="2018" name="Elife">
        <title>Discovery and characterization of a prevalent human gut bacterial enzyme sufficient for the inactivation of a family of plant toxins.</title>
        <authorList>
            <person name="Koppel N."/>
            <person name="Bisanz J.E."/>
            <person name="Pandelia M.E."/>
            <person name="Turnbaugh P.J."/>
            <person name="Balskus E.P."/>
        </authorList>
    </citation>
    <scope>NUCLEOTIDE SEQUENCE [LARGE SCALE GENOMIC DNA]</scope>
    <source>
        <strain evidence="6 7">3C</strain>
    </source>
</reference>
<dbReference type="InterPro" id="IPR044666">
    <property type="entry name" value="Cyclophilin_A-like"/>
</dbReference>
<dbReference type="SUPFAM" id="SSF50891">
    <property type="entry name" value="Cyclophilin-like"/>
    <property type="match status" value="1"/>
</dbReference>
<dbReference type="GO" id="GO:0003755">
    <property type="term" value="F:peptidyl-prolyl cis-trans isomerase activity"/>
    <property type="evidence" value="ECO:0007669"/>
    <property type="project" value="UniProtKB-UniRule"/>
</dbReference>
<dbReference type="AlphaFoldDB" id="A0A369LUE6"/>
<protein>
    <recommendedName>
        <fullName evidence="4">Peptidyl-prolyl cis-trans isomerase</fullName>
        <shortName evidence="4">PPIase</shortName>
        <ecNumber evidence="4">5.2.1.8</ecNumber>
    </recommendedName>
</protein>
<dbReference type="CDD" id="cd00317">
    <property type="entry name" value="cyclophilin"/>
    <property type="match status" value="1"/>
</dbReference>
<evidence type="ECO:0000256" key="1">
    <source>
        <dbReference type="ARBA" id="ARBA00002388"/>
    </source>
</evidence>
<organism evidence="6 7">
    <name type="scientific">Gordonibacter pamelaeae</name>
    <dbReference type="NCBI Taxonomy" id="471189"/>
    <lineage>
        <taxon>Bacteria</taxon>
        <taxon>Bacillati</taxon>
        <taxon>Actinomycetota</taxon>
        <taxon>Coriobacteriia</taxon>
        <taxon>Eggerthellales</taxon>
        <taxon>Eggerthellaceae</taxon>
        <taxon>Gordonibacter</taxon>
    </lineage>
</organism>
<proteinExistence type="inferred from homology"/>
<comment type="catalytic activity">
    <reaction evidence="4">
        <text>[protein]-peptidylproline (omega=180) = [protein]-peptidylproline (omega=0)</text>
        <dbReference type="Rhea" id="RHEA:16237"/>
        <dbReference type="Rhea" id="RHEA-COMP:10747"/>
        <dbReference type="Rhea" id="RHEA-COMP:10748"/>
        <dbReference type="ChEBI" id="CHEBI:83833"/>
        <dbReference type="ChEBI" id="CHEBI:83834"/>
        <dbReference type="EC" id="5.2.1.8"/>
    </reaction>
</comment>
<name>A0A369LUE6_9ACTN</name>
<keyword evidence="3 4" id="KW-0413">Isomerase</keyword>
<dbReference type="EMBL" id="PPTS01000008">
    <property type="protein sequence ID" value="RDB63010.1"/>
    <property type="molecule type" value="Genomic_DNA"/>
</dbReference>
<evidence type="ECO:0000256" key="4">
    <source>
        <dbReference type="RuleBase" id="RU363019"/>
    </source>
</evidence>
<dbReference type="Proteomes" id="UP000254000">
    <property type="component" value="Unassembled WGS sequence"/>
</dbReference>
<keyword evidence="7" id="KW-1185">Reference proteome</keyword>
<comment type="caution">
    <text evidence="6">The sequence shown here is derived from an EMBL/GenBank/DDBJ whole genome shotgun (WGS) entry which is preliminary data.</text>
</comment>
<dbReference type="InterPro" id="IPR002130">
    <property type="entry name" value="Cyclophilin-type_PPIase_dom"/>
</dbReference>
<dbReference type="EC" id="5.2.1.8" evidence="4"/>
<dbReference type="RefSeq" id="WP_114569348.1">
    <property type="nucleotide sequence ID" value="NZ_CABMMS010000008.1"/>
</dbReference>
<evidence type="ECO:0000259" key="5">
    <source>
        <dbReference type="PROSITE" id="PS50072"/>
    </source>
</evidence>
<gene>
    <name evidence="6" type="ORF">C1877_12835</name>
</gene>
<dbReference type="Gene3D" id="2.40.100.10">
    <property type="entry name" value="Cyclophilin-like"/>
    <property type="match status" value="1"/>
</dbReference>
<dbReference type="GeneID" id="78360578"/>
<sequence>MGMIVKPLYTPRYVPTGNEVAVFETSKGTIRVRLFGKDAPVTVGNFVELAQKGFYDHQNFHGRVEGDVVVGGCPVTRPLRPQQVRMAVREQLRGVHPGIGDAGYVIADEWEANPRNRHMEGSLSLAHKKDANTGSSQFFFSLADHPEYDDRFTVFGQVEEGLDVMHRLRIGDDIESVRVEGAAPLPSDDDLPETIVVEGEDGPQEVPNPVYQAMQALAHLLERKVVV</sequence>
<evidence type="ECO:0000313" key="7">
    <source>
        <dbReference type="Proteomes" id="UP000254000"/>
    </source>
</evidence>
<dbReference type="PROSITE" id="PS50072">
    <property type="entry name" value="CSA_PPIASE_2"/>
    <property type="match status" value="1"/>
</dbReference>
<dbReference type="PANTHER" id="PTHR45625">
    <property type="entry name" value="PEPTIDYL-PROLYL CIS-TRANS ISOMERASE-RELATED"/>
    <property type="match status" value="1"/>
</dbReference>
<accession>A0A369LUE6</accession>
<dbReference type="OrthoDB" id="5507614at2"/>
<dbReference type="PRINTS" id="PR00153">
    <property type="entry name" value="CSAPPISMRASE"/>
</dbReference>
<feature type="domain" description="PPIase cyclophilin-type" evidence="5">
    <location>
        <begin position="17"/>
        <end position="203"/>
    </location>
</feature>
<dbReference type="InterPro" id="IPR029000">
    <property type="entry name" value="Cyclophilin-like_dom_sf"/>
</dbReference>
<comment type="function">
    <text evidence="1 4">PPIases accelerate the folding of proteins. It catalyzes the cis-trans isomerization of proline imidic peptide bonds in oligopeptides.</text>
</comment>
<evidence type="ECO:0000313" key="6">
    <source>
        <dbReference type="EMBL" id="RDB63010.1"/>
    </source>
</evidence>
<dbReference type="PANTHER" id="PTHR45625:SF4">
    <property type="entry name" value="PEPTIDYLPROLYL ISOMERASE DOMAIN AND WD REPEAT-CONTAINING PROTEIN 1"/>
    <property type="match status" value="1"/>
</dbReference>
<evidence type="ECO:0000256" key="2">
    <source>
        <dbReference type="ARBA" id="ARBA00023110"/>
    </source>
</evidence>
<evidence type="ECO:0000256" key="3">
    <source>
        <dbReference type="ARBA" id="ARBA00023235"/>
    </source>
</evidence>
<dbReference type="Pfam" id="PF00160">
    <property type="entry name" value="Pro_isomerase"/>
    <property type="match status" value="1"/>
</dbReference>
<comment type="similarity">
    <text evidence="4">Belongs to the cyclophilin-type PPIase family.</text>
</comment>